<name>A0ABV4P780_9GAMM</name>
<sequence>MKVLGAIPHCQPVADYEALLPWNIQLESVGMAEAAQLGAQRDRSAHLHTYRLTTLHFELQ</sequence>
<gene>
    <name evidence="1" type="ORF">ACCI49_23105</name>
</gene>
<dbReference type="RefSeq" id="WP_371841593.1">
    <property type="nucleotide sequence ID" value="NZ_JBGMEK010000137.1"/>
</dbReference>
<evidence type="ECO:0000313" key="1">
    <source>
        <dbReference type="EMBL" id="MFA0813778.1"/>
    </source>
</evidence>
<organism evidence="1 2">
    <name type="scientific">Microbulbifer epialgicus</name>
    <dbReference type="NCBI Taxonomy" id="393907"/>
    <lineage>
        <taxon>Bacteria</taxon>
        <taxon>Pseudomonadati</taxon>
        <taxon>Pseudomonadota</taxon>
        <taxon>Gammaproteobacteria</taxon>
        <taxon>Cellvibrionales</taxon>
        <taxon>Microbulbiferaceae</taxon>
        <taxon>Microbulbifer</taxon>
    </lineage>
</organism>
<dbReference type="EMBL" id="JBGMEK010000137">
    <property type="protein sequence ID" value="MFA0813778.1"/>
    <property type="molecule type" value="Genomic_DNA"/>
</dbReference>
<reference evidence="1 2" key="1">
    <citation type="submission" date="2024-08" db="EMBL/GenBank/DDBJ databases">
        <authorList>
            <person name="Ishaq N."/>
        </authorList>
    </citation>
    <scope>NUCLEOTIDE SEQUENCE [LARGE SCALE GENOMIC DNA]</scope>
    <source>
        <strain evidence="1 2">DSM 18651</strain>
    </source>
</reference>
<dbReference type="Proteomes" id="UP001569428">
    <property type="component" value="Unassembled WGS sequence"/>
</dbReference>
<protein>
    <submittedName>
        <fullName evidence="1">Uncharacterized protein</fullName>
    </submittedName>
</protein>
<accession>A0ABV4P780</accession>
<proteinExistence type="predicted"/>
<comment type="caution">
    <text evidence="1">The sequence shown here is derived from an EMBL/GenBank/DDBJ whole genome shotgun (WGS) entry which is preliminary data.</text>
</comment>
<evidence type="ECO:0000313" key="2">
    <source>
        <dbReference type="Proteomes" id="UP001569428"/>
    </source>
</evidence>
<keyword evidence="2" id="KW-1185">Reference proteome</keyword>